<sequence>MKITFLGTAGSILTAEKSFPSILIDEILLLDCGEGTTQKLIQINSIGKVKSIYLTHLHADHFMGIFSLLWHYILTARKDDLIIYGPLHSQETIEKIFVLTNFPGGLKALPFKLDFRELTNKSDIQEIQGEYKVKYVGMEHPIPTIAYRVENDRNSVCYSGDSKHNQNLIKLANKSDIFICESTFPDKYTKFAEEYGHCTPSDAAKMARDADCKKLVLVHISPFFKEEIPITDMKKIYNKEILLATDLMTIET</sequence>
<dbReference type="Pfam" id="PF12706">
    <property type="entry name" value="Lactamase_B_2"/>
    <property type="match status" value="1"/>
</dbReference>
<comment type="caution">
    <text evidence="2">The sequence shown here is derived from an EMBL/GenBank/DDBJ whole genome shotgun (WGS) entry which is preliminary data.</text>
</comment>
<organism evidence="2">
    <name type="scientific">marine sediment metagenome</name>
    <dbReference type="NCBI Taxonomy" id="412755"/>
    <lineage>
        <taxon>unclassified sequences</taxon>
        <taxon>metagenomes</taxon>
        <taxon>ecological metagenomes</taxon>
    </lineage>
</organism>
<gene>
    <name evidence="2" type="ORF">LCGC14_0437830</name>
</gene>
<dbReference type="InterPro" id="IPR036866">
    <property type="entry name" value="RibonucZ/Hydroxyglut_hydro"/>
</dbReference>
<dbReference type="Gene3D" id="3.60.15.10">
    <property type="entry name" value="Ribonuclease Z/Hydroxyacylglutathione hydrolase-like"/>
    <property type="match status" value="1"/>
</dbReference>
<dbReference type="SUPFAM" id="SSF56281">
    <property type="entry name" value="Metallo-hydrolase/oxidoreductase"/>
    <property type="match status" value="1"/>
</dbReference>
<accession>A0A0F9SSB7</accession>
<name>A0A0F9SSB7_9ZZZZ</name>
<reference evidence="2" key="1">
    <citation type="journal article" date="2015" name="Nature">
        <title>Complex archaea that bridge the gap between prokaryotes and eukaryotes.</title>
        <authorList>
            <person name="Spang A."/>
            <person name="Saw J.H."/>
            <person name="Jorgensen S.L."/>
            <person name="Zaremba-Niedzwiedzka K."/>
            <person name="Martijn J."/>
            <person name="Lind A.E."/>
            <person name="van Eijk R."/>
            <person name="Schleper C."/>
            <person name="Guy L."/>
            <person name="Ettema T.J."/>
        </authorList>
    </citation>
    <scope>NUCLEOTIDE SEQUENCE</scope>
</reference>
<evidence type="ECO:0000259" key="1">
    <source>
        <dbReference type="Pfam" id="PF12706"/>
    </source>
</evidence>
<dbReference type="GO" id="GO:0042781">
    <property type="term" value="F:3'-tRNA processing endoribonuclease activity"/>
    <property type="evidence" value="ECO:0007669"/>
    <property type="project" value="TreeGrafter"/>
</dbReference>
<dbReference type="PANTHER" id="PTHR46018:SF3">
    <property type="entry name" value="ARYLSULFATASE"/>
    <property type="match status" value="1"/>
</dbReference>
<dbReference type="InterPro" id="IPR001279">
    <property type="entry name" value="Metallo-B-lactamas"/>
</dbReference>
<dbReference type="AlphaFoldDB" id="A0A0F9SSB7"/>
<protein>
    <recommendedName>
        <fullName evidence="1">Metallo-beta-lactamase domain-containing protein</fullName>
    </recommendedName>
</protein>
<evidence type="ECO:0000313" key="2">
    <source>
        <dbReference type="EMBL" id="KKN69754.1"/>
    </source>
</evidence>
<dbReference type="PANTHER" id="PTHR46018">
    <property type="entry name" value="ZINC PHOSPHODIESTERASE ELAC PROTEIN 1"/>
    <property type="match status" value="1"/>
</dbReference>
<feature type="domain" description="Metallo-beta-lactamase" evidence="1">
    <location>
        <begin position="28"/>
        <end position="220"/>
    </location>
</feature>
<dbReference type="EMBL" id="LAZR01000419">
    <property type="protein sequence ID" value="KKN69754.1"/>
    <property type="molecule type" value="Genomic_DNA"/>
</dbReference>
<proteinExistence type="predicted"/>